<dbReference type="EMBL" id="OU900096">
    <property type="protein sequence ID" value="CAG9860245.1"/>
    <property type="molecule type" value="Genomic_DNA"/>
</dbReference>
<feature type="compositionally biased region" description="Polar residues" evidence="1">
    <location>
        <begin position="238"/>
        <end position="250"/>
    </location>
</feature>
<name>A0A9N9TTS5_PHYSR</name>
<feature type="compositionally biased region" description="Basic residues" evidence="1">
    <location>
        <begin position="227"/>
        <end position="236"/>
    </location>
</feature>
<keyword evidence="3" id="KW-1185">Reference proteome</keyword>
<feature type="compositionally biased region" description="Polar residues" evidence="1">
    <location>
        <begin position="52"/>
        <end position="74"/>
    </location>
</feature>
<gene>
    <name evidence="2" type="ORF">PHYEVI_LOCUS6601</name>
</gene>
<feature type="compositionally biased region" description="Basic and acidic residues" evidence="1">
    <location>
        <begin position="112"/>
        <end position="122"/>
    </location>
</feature>
<feature type="region of interest" description="Disordered" evidence="1">
    <location>
        <begin position="100"/>
        <end position="152"/>
    </location>
</feature>
<organism evidence="2 3">
    <name type="scientific">Phyllotreta striolata</name>
    <name type="common">Striped flea beetle</name>
    <name type="synonym">Crioceris striolata</name>
    <dbReference type="NCBI Taxonomy" id="444603"/>
    <lineage>
        <taxon>Eukaryota</taxon>
        <taxon>Metazoa</taxon>
        <taxon>Ecdysozoa</taxon>
        <taxon>Arthropoda</taxon>
        <taxon>Hexapoda</taxon>
        <taxon>Insecta</taxon>
        <taxon>Pterygota</taxon>
        <taxon>Neoptera</taxon>
        <taxon>Endopterygota</taxon>
        <taxon>Coleoptera</taxon>
        <taxon>Polyphaga</taxon>
        <taxon>Cucujiformia</taxon>
        <taxon>Chrysomeloidea</taxon>
        <taxon>Chrysomelidae</taxon>
        <taxon>Galerucinae</taxon>
        <taxon>Alticini</taxon>
        <taxon>Phyllotreta</taxon>
    </lineage>
</organism>
<protein>
    <submittedName>
        <fullName evidence="2">Uncharacterized protein</fullName>
    </submittedName>
</protein>
<evidence type="ECO:0000313" key="2">
    <source>
        <dbReference type="EMBL" id="CAG9860245.1"/>
    </source>
</evidence>
<accession>A0A9N9TTS5</accession>
<dbReference type="AlphaFoldDB" id="A0A9N9TTS5"/>
<feature type="region of interest" description="Disordered" evidence="1">
    <location>
        <begin position="49"/>
        <end position="77"/>
    </location>
</feature>
<evidence type="ECO:0000313" key="3">
    <source>
        <dbReference type="Proteomes" id="UP001153712"/>
    </source>
</evidence>
<proteinExistence type="predicted"/>
<reference evidence="2" key="1">
    <citation type="submission" date="2022-01" db="EMBL/GenBank/DDBJ databases">
        <authorList>
            <person name="King R."/>
        </authorList>
    </citation>
    <scope>NUCLEOTIDE SEQUENCE</scope>
</reference>
<feature type="region of interest" description="Disordered" evidence="1">
    <location>
        <begin position="227"/>
        <end position="279"/>
    </location>
</feature>
<feature type="compositionally biased region" description="Polar residues" evidence="1">
    <location>
        <begin position="127"/>
        <end position="138"/>
    </location>
</feature>
<sequence>MKKNLSVDQALSILTPDQLKVLGMQILKHQTSTFPSKLTSSHAALPIPSSVAGCSTKQQSQRSSVPSTSKSIVDQSKKKMSVPASLINSMSMNLQSASQLFREPANKVSSPQDDKSAKDLLKGRPNISITPVSLSPTPNFMKKTSTSPSSGKTLQRKLVSKKKVQQNNQLKSTLKSLNDSGVLINQISANSTSKGKTFLSTNKKQIDPVVLMPINKKANSSIRVIRHNQKNPHISKKPATQISSSKISSETQKKSVAPPEIKLTAQKAEATPSSTSRTNEVVRIQTNPDEITLTKNLEPLLRGEISIEVIPKTKSNTKLESIADDDVICID</sequence>
<dbReference type="Proteomes" id="UP001153712">
    <property type="component" value="Chromosome 3"/>
</dbReference>
<evidence type="ECO:0000256" key="1">
    <source>
        <dbReference type="SAM" id="MobiDB-lite"/>
    </source>
</evidence>
<feature type="compositionally biased region" description="Low complexity" evidence="1">
    <location>
        <begin position="142"/>
        <end position="152"/>
    </location>
</feature>